<reference evidence="1 2" key="1">
    <citation type="submission" date="2019-02" db="EMBL/GenBank/DDBJ databases">
        <title>Opniocepnalus argus genome.</title>
        <authorList>
            <person name="Zhou C."/>
            <person name="Xiao S."/>
        </authorList>
    </citation>
    <scope>NUCLEOTIDE SEQUENCE [LARGE SCALE GENOMIC DNA]</scope>
    <source>
        <strain evidence="1">OARG1902GOOAL</strain>
        <tissue evidence="1">Muscle</tissue>
    </source>
</reference>
<name>A0A6G1QNG6_CHAAH</name>
<evidence type="ECO:0000313" key="1">
    <source>
        <dbReference type="EMBL" id="KAF3704260.1"/>
    </source>
</evidence>
<dbReference type="EMBL" id="CM015731">
    <property type="protein sequence ID" value="KAF3704260.1"/>
    <property type="molecule type" value="Genomic_DNA"/>
</dbReference>
<proteinExistence type="predicted"/>
<reference evidence="2" key="2">
    <citation type="submission" date="2019-02" db="EMBL/GenBank/DDBJ databases">
        <title>Opniocepnalus argus Var Kimnra genome.</title>
        <authorList>
            <person name="Zhou C."/>
            <person name="Xiao S."/>
        </authorList>
    </citation>
    <scope>NUCLEOTIDE SEQUENCE [LARGE SCALE GENOMIC DNA]</scope>
</reference>
<organism evidence="1 2">
    <name type="scientific">Channa argus</name>
    <name type="common">Northern snakehead</name>
    <name type="synonym">Ophicephalus argus</name>
    <dbReference type="NCBI Taxonomy" id="215402"/>
    <lineage>
        <taxon>Eukaryota</taxon>
        <taxon>Metazoa</taxon>
        <taxon>Chordata</taxon>
        <taxon>Craniata</taxon>
        <taxon>Vertebrata</taxon>
        <taxon>Euteleostomi</taxon>
        <taxon>Actinopterygii</taxon>
        <taxon>Neopterygii</taxon>
        <taxon>Teleostei</taxon>
        <taxon>Neoteleostei</taxon>
        <taxon>Acanthomorphata</taxon>
        <taxon>Anabantaria</taxon>
        <taxon>Anabantiformes</taxon>
        <taxon>Channoidei</taxon>
        <taxon>Channidae</taxon>
        <taxon>Channa</taxon>
    </lineage>
</organism>
<dbReference type="Proteomes" id="UP000503349">
    <property type="component" value="Chromosome 20"/>
</dbReference>
<sequence>MRLKVDSVGESVTHHHQIKCNIFGSLIHTLTHIFCNPIIPLQIENTFKIQCDYD</sequence>
<gene>
    <name evidence="1" type="ORF">EXN66_Car019949</name>
</gene>
<evidence type="ECO:0000313" key="2">
    <source>
        <dbReference type="Proteomes" id="UP000503349"/>
    </source>
</evidence>
<protein>
    <submittedName>
        <fullName evidence="1">Uncharacterized protein</fullName>
    </submittedName>
</protein>
<accession>A0A6G1QNG6</accession>
<keyword evidence="2" id="KW-1185">Reference proteome</keyword>
<dbReference type="AlphaFoldDB" id="A0A6G1QNG6"/>